<dbReference type="AlphaFoldDB" id="A0A3P7P922"/>
<protein>
    <submittedName>
        <fullName evidence="1">Uncharacterized protein</fullName>
    </submittedName>
</protein>
<name>A0A3P7P922_DIBLA</name>
<dbReference type="Proteomes" id="UP000281553">
    <property type="component" value="Unassembled WGS sequence"/>
</dbReference>
<reference evidence="1 2" key="1">
    <citation type="submission" date="2018-11" db="EMBL/GenBank/DDBJ databases">
        <authorList>
            <consortium name="Pathogen Informatics"/>
        </authorList>
    </citation>
    <scope>NUCLEOTIDE SEQUENCE [LARGE SCALE GENOMIC DNA]</scope>
</reference>
<evidence type="ECO:0000313" key="1">
    <source>
        <dbReference type="EMBL" id="VDN16562.1"/>
    </source>
</evidence>
<gene>
    <name evidence="1" type="ORF">DILT_LOCUS12393</name>
</gene>
<keyword evidence="2" id="KW-1185">Reference proteome</keyword>
<organism evidence="1 2">
    <name type="scientific">Dibothriocephalus latus</name>
    <name type="common">Fish tapeworm</name>
    <name type="synonym">Diphyllobothrium latum</name>
    <dbReference type="NCBI Taxonomy" id="60516"/>
    <lineage>
        <taxon>Eukaryota</taxon>
        <taxon>Metazoa</taxon>
        <taxon>Spiralia</taxon>
        <taxon>Lophotrochozoa</taxon>
        <taxon>Platyhelminthes</taxon>
        <taxon>Cestoda</taxon>
        <taxon>Eucestoda</taxon>
        <taxon>Diphyllobothriidea</taxon>
        <taxon>Diphyllobothriidae</taxon>
        <taxon>Dibothriocephalus</taxon>
    </lineage>
</organism>
<sequence length="184" mass="20839">MLARHNSLSDNGLHYVGEPDTSSCAKSEAAFWTIGKMSQKRDDDIPDASIQRAFPNLSLFIMMSSFYLRLLKFKFTSTTEVMWIANMQIIFLSNRRIRIFLHFWNVNQLCDRLESGKETFQSLEIHSAIKRYPLSLPASILDADAFVSDMADDLGRSLRTPPGLAQNLGRLRAGLTLDTLGFVM</sequence>
<dbReference type="EMBL" id="UYRU01066285">
    <property type="protein sequence ID" value="VDN16562.1"/>
    <property type="molecule type" value="Genomic_DNA"/>
</dbReference>
<proteinExistence type="predicted"/>
<accession>A0A3P7P922</accession>
<dbReference type="OrthoDB" id="10602507at2759"/>
<evidence type="ECO:0000313" key="2">
    <source>
        <dbReference type="Proteomes" id="UP000281553"/>
    </source>
</evidence>